<dbReference type="AlphaFoldDB" id="M7ZQC7"/>
<dbReference type="EMBL" id="KD044495">
    <property type="protein sequence ID" value="EMS65433.1"/>
    <property type="molecule type" value="Genomic_DNA"/>
</dbReference>
<protein>
    <submittedName>
        <fullName evidence="1">Uncharacterized protein</fullName>
    </submittedName>
</protein>
<name>M7ZQC7_TRIUA</name>
<accession>M7ZQC7</accession>
<sequence length="77" mass="8819">MQMSSSSKSNTVKHYRIGEHKDFHYIDFQFYTREEADFVFAEAEGCSVLGTMVFLTHDIEPVANPKGIVIDLTMDEL</sequence>
<evidence type="ECO:0000313" key="1">
    <source>
        <dbReference type="EMBL" id="EMS65433.1"/>
    </source>
</evidence>
<reference evidence="1" key="1">
    <citation type="journal article" date="2013" name="Nature">
        <title>Draft genome of the wheat A-genome progenitor Triticum urartu.</title>
        <authorList>
            <person name="Ling H.Q."/>
            <person name="Zhao S."/>
            <person name="Liu D."/>
            <person name="Wang J."/>
            <person name="Sun H."/>
            <person name="Zhang C."/>
            <person name="Fan H."/>
            <person name="Li D."/>
            <person name="Dong L."/>
            <person name="Tao Y."/>
            <person name="Gao C."/>
            <person name="Wu H."/>
            <person name="Li Y."/>
            <person name="Cui Y."/>
            <person name="Guo X."/>
            <person name="Zheng S."/>
            <person name="Wang B."/>
            <person name="Yu K."/>
            <person name="Liang Q."/>
            <person name="Yang W."/>
            <person name="Lou X."/>
            <person name="Chen J."/>
            <person name="Feng M."/>
            <person name="Jian J."/>
            <person name="Zhang X."/>
            <person name="Luo G."/>
            <person name="Jiang Y."/>
            <person name="Liu J."/>
            <person name="Wang Z."/>
            <person name="Sha Y."/>
            <person name="Zhang B."/>
            <person name="Wu H."/>
            <person name="Tang D."/>
            <person name="Shen Q."/>
            <person name="Xue P."/>
            <person name="Zou S."/>
            <person name="Wang X."/>
            <person name="Liu X."/>
            <person name="Wang F."/>
            <person name="Yang Y."/>
            <person name="An X."/>
            <person name="Dong Z."/>
            <person name="Zhang K."/>
            <person name="Zhang X."/>
            <person name="Luo M.C."/>
            <person name="Dvorak J."/>
            <person name="Tong Y."/>
            <person name="Wang J."/>
            <person name="Yang H."/>
            <person name="Li Z."/>
            <person name="Wang D."/>
            <person name="Zhang A."/>
            <person name="Wang J."/>
        </authorList>
    </citation>
    <scope>NUCLEOTIDE SEQUENCE</scope>
</reference>
<gene>
    <name evidence="1" type="ORF">TRIUR3_32803</name>
</gene>
<proteinExistence type="predicted"/>
<organism evidence="1">
    <name type="scientific">Triticum urartu</name>
    <name type="common">Red wild einkorn</name>
    <name type="synonym">Crithodium urartu</name>
    <dbReference type="NCBI Taxonomy" id="4572"/>
    <lineage>
        <taxon>Eukaryota</taxon>
        <taxon>Viridiplantae</taxon>
        <taxon>Streptophyta</taxon>
        <taxon>Embryophyta</taxon>
        <taxon>Tracheophyta</taxon>
        <taxon>Spermatophyta</taxon>
        <taxon>Magnoliopsida</taxon>
        <taxon>Liliopsida</taxon>
        <taxon>Poales</taxon>
        <taxon>Poaceae</taxon>
        <taxon>BOP clade</taxon>
        <taxon>Pooideae</taxon>
        <taxon>Triticodae</taxon>
        <taxon>Triticeae</taxon>
        <taxon>Triticinae</taxon>
        <taxon>Triticum</taxon>
    </lineage>
</organism>